<evidence type="ECO:0000259" key="3">
    <source>
        <dbReference type="SMART" id="SM00829"/>
    </source>
</evidence>
<protein>
    <submittedName>
        <fullName evidence="4">Quinone oxidoreductase PIG3</fullName>
    </submittedName>
</protein>
<dbReference type="InterPro" id="IPR036291">
    <property type="entry name" value="NAD(P)-bd_dom_sf"/>
</dbReference>
<evidence type="ECO:0000256" key="1">
    <source>
        <dbReference type="ARBA" id="ARBA00022857"/>
    </source>
</evidence>
<name>A0A199UFZ4_ANACO</name>
<reference evidence="4 5" key="1">
    <citation type="journal article" date="2016" name="DNA Res.">
        <title>The draft genome of MD-2 pineapple using hybrid error correction of long reads.</title>
        <authorList>
            <person name="Redwan R.M."/>
            <person name="Saidin A."/>
            <person name="Kumar S.V."/>
        </authorList>
    </citation>
    <scope>NUCLEOTIDE SEQUENCE [LARGE SCALE GENOMIC DNA]</scope>
    <source>
        <strain evidence="5">cv. MD2</strain>
        <tissue evidence="4">Leaf</tissue>
    </source>
</reference>
<dbReference type="AlphaFoldDB" id="A0A199UFZ4"/>
<accession>A0A199UFZ4</accession>
<dbReference type="Gene3D" id="3.90.180.10">
    <property type="entry name" value="Medium-chain alcohol dehydrogenases, catalytic domain"/>
    <property type="match status" value="1"/>
</dbReference>
<dbReference type="PANTHER" id="PTHR48106">
    <property type="entry name" value="QUINONE OXIDOREDUCTASE PIG3-RELATED"/>
    <property type="match status" value="1"/>
</dbReference>
<dbReference type="EMBL" id="LSRQ01008337">
    <property type="protein sequence ID" value="OAY63490.1"/>
    <property type="molecule type" value="Genomic_DNA"/>
</dbReference>
<evidence type="ECO:0000313" key="4">
    <source>
        <dbReference type="EMBL" id="OAY63490.1"/>
    </source>
</evidence>
<dbReference type="Proteomes" id="UP000092600">
    <property type="component" value="Unassembled WGS sequence"/>
</dbReference>
<dbReference type="Gene3D" id="3.40.50.720">
    <property type="entry name" value="NAD(P)-binding Rossmann-like Domain"/>
    <property type="match status" value="2"/>
</dbReference>
<dbReference type="SMART" id="SM00829">
    <property type="entry name" value="PKS_ER"/>
    <property type="match status" value="1"/>
</dbReference>
<feature type="domain" description="Enoyl reductase (ER)" evidence="3">
    <location>
        <begin position="3"/>
        <end position="172"/>
    </location>
</feature>
<keyword evidence="2" id="KW-0560">Oxidoreductase</keyword>
<dbReference type="SUPFAM" id="SSF51735">
    <property type="entry name" value="NAD(P)-binding Rossmann-fold domains"/>
    <property type="match status" value="1"/>
</dbReference>
<comment type="caution">
    <text evidence="4">The sequence shown here is derived from an EMBL/GenBank/DDBJ whole genome shotgun (WGS) entry which is preliminary data.</text>
</comment>
<organism evidence="4 5">
    <name type="scientific">Ananas comosus</name>
    <name type="common">Pineapple</name>
    <name type="synonym">Ananas ananas</name>
    <dbReference type="NCBI Taxonomy" id="4615"/>
    <lineage>
        <taxon>Eukaryota</taxon>
        <taxon>Viridiplantae</taxon>
        <taxon>Streptophyta</taxon>
        <taxon>Embryophyta</taxon>
        <taxon>Tracheophyta</taxon>
        <taxon>Spermatophyta</taxon>
        <taxon>Magnoliopsida</taxon>
        <taxon>Liliopsida</taxon>
        <taxon>Poales</taxon>
        <taxon>Bromeliaceae</taxon>
        <taxon>Bromelioideae</taxon>
        <taxon>Ananas</taxon>
    </lineage>
</organism>
<dbReference type="PANTHER" id="PTHR48106:SF8">
    <property type="entry name" value="OS02G0805600 PROTEIN"/>
    <property type="match status" value="1"/>
</dbReference>
<sequence length="174" mass="18647">MYARRSLTASSNIVIQVHGGSSGIGTFAIQIAKHLGIRVFVTAEGDIKTTGKLSSPGVDVILDNVGASYLQRNLDSLNVDGRLFIIGLQGGRVTEVNLSCLLARRLTIQAAGLRNRTPENKAIIVSEVEKHVWPAIAAGKVKPVIHKAFPLSEVVEAHRLMESSAHIGKILLIP</sequence>
<dbReference type="GO" id="GO:0016651">
    <property type="term" value="F:oxidoreductase activity, acting on NAD(P)H"/>
    <property type="evidence" value="ECO:0007669"/>
    <property type="project" value="TreeGrafter"/>
</dbReference>
<evidence type="ECO:0000313" key="5">
    <source>
        <dbReference type="Proteomes" id="UP000092600"/>
    </source>
</evidence>
<keyword evidence="1" id="KW-0521">NADP</keyword>
<dbReference type="STRING" id="4615.A0A199UFZ4"/>
<dbReference type="InterPro" id="IPR020843">
    <property type="entry name" value="ER"/>
</dbReference>
<gene>
    <name evidence="4" type="ORF">ACMD2_00475</name>
</gene>
<dbReference type="Pfam" id="PF13602">
    <property type="entry name" value="ADH_zinc_N_2"/>
    <property type="match status" value="1"/>
</dbReference>
<evidence type="ECO:0000256" key="2">
    <source>
        <dbReference type="ARBA" id="ARBA00023002"/>
    </source>
</evidence>
<proteinExistence type="predicted"/>
<dbReference type="GO" id="GO:0070402">
    <property type="term" value="F:NADPH binding"/>
    <property type="evidence" value="ECO:0007669"/>
    <property type="project" value="TreeGrafter"/>
</dbReference>